<feature type="signal peptide" evidence="2">
    <location>
        <begin position="1"/>
        <end position="18"/>
    </location>
</feature>
<keyword evidence="1" id="KW-0812">Transmembrane</keyword>
<evidence type="ECO:0000256" key="2">
    <source>
        <dbReference type="SAM" id="SignalP"/>
    </source>
</evidence>
<evidence type="ECO:0008006" key="5">
    <source>
        <dbReference type="Google" id="ProtNLM"/>
    </source>
</evidence>
<keyword evidence="1" id="KW-1133">Transmembrane helix</keyword>
<dbReference type="AlphaFoldDB" id="A0A839ZVY8"/>
<sequence>MLKHLPATLAFAVGMAAAASPAVGGQGAAASVASAAEVSLIWTAMILGFVSAGALLRHDRRARRVQALSA</sequence>
<comment type="caution">
    <text evidence="3">The sequence shown here is derived from an EMBL/GenBank/DDBJ whole genome shotgun (WGS) entry which is preliminary data.</text>
</comment>
<keyword evidence="4" id="KW-1185">Reference proteome</keyword>
<name>A0A839ZVY8_9CAUL</name>
<reference evidence="3 4" key="1">
    <citation type="submission" date="2020-08" db="EMBL/GenBank/DDBJ databases">
        <title>Genomic Encyclopedia of Type Strains, Phase IV (KMG-IV): sequencing the most valuable type-strain genomes for metagenomic binning, comparative biology and taxonomic classification.</title>
        <authorList>
            <person name="Goeker M."/>
        </authorList>
    </citation>
    <scope>NUCLEOTIDE SEQUENCE [LARGE SCALE GENOMIC DNA]</scope>
    <source>
        <strain evidence="3 4">DSM 21793</strain>
    </source>
</reference>
<accession>A0A839ZVY8</accession>
<feature type="chain" id="PRO_5033037010" description="Secreted protein with PEP-CTERM sorting signal" evidence="2">
    <location>
        <begin position="19"/>
        <end position="70"/>
    </location>
</feature>
<feature type="transmembrane region" description="Helical" evidence="1">
    <location>
        <begin position="40"/>
        <end position="56"/>
    </location>
</feature>
<gene>
    <name evidence="3" type="ORF">GGQ61_000238</name>
</gene>
<dbReference type="EMBL" id="JACIDK010000001">
    <property type="protein sequence ID" value="MBB3889541.1"/>
    <property type="molecule type" value="Genomic_DNA"/>
</dbReference>
<evidence type="ECO:0000313" key="4">
    <source>
        <dbReference type="Proteomes" id="UP000530564"/>
    </source>
</evidence>
<proteinExistence type="predicted"/>
<evidence type="ECO:0000313" key="3">
    <source>
        <dbReference type="EMBL" id="MBB3889541.1"/>
    </source>
</evidence>
<protein>
    <recommendedName>
        <fullName evidence="5">Secreted protein with PEP-CTERM sorting signal</fullName>
    </recommendedName>
</protein>
<organism evidence="3 4">
    <name type="scientific">Phenylobacterium haematophilum</name>
    <dbReference type="NCBI Taxonomy" id="98513"/>
    <lineage>
        <taxon>Bacteria</taxon>
        <taxon>Pseudomonadati</taxon>
        <taxon>Pseudomonadota</taxon>
        <taxon>Alphaproteobacteria</taxon>
        <taxon>Caulobacterales</taxon>
        <taxon>Caulobacteraceae</taxon>
        <taxon>Phenylobacterium</taxon>
    </lineage>
</organism>
<evidence type="ECO:0000256" key="1">
    <source>
        <dbReference type="SAM" id="Phobius"/>
    </source>
</evidence>
<dbReference type="RefSeq" id="WP_183769549.1">
    <property type="nucleotide sequence ID" value="NZ_JACIDK010000001.1"/>
</dbReference>
<keyword evidence="2" id="KW-0732">Signal</keyword>
<dbReference type="Proteomes" id="UP000530564">
    <property type="component" value="Unassembled WGS sequence"/>
</dbReference>
<keyword evidence="1" id="KW-0472">Membrane</keyword>